<dbReference type="Gene3D" id="3.30.530.20">
    <property type="match status" value="1"/>
</dbReference>
<dbReference type="RefSeq" id="WP_307394439.1">
    <property type="nucleotide sequence ID" value="NZ_BAAADK010000020.1"/>
</dbReference>
<keyword evidence="4" id="KW-1185">Reference proteome</keyword>
<protein>
    <submittedName>
        <fullName evidence="3">Uncharacterized protein YndB with AHSA1/START domain</fullName>
    </submittedName>
</protein>
<evidence type="ECO:0000259" key="2">
    <source>
        <dbReference type="Pfam" id="PF08327"/>
    </source>
</evidence>
<dbReference type="CDD" id="cd08899">
    <property type="entry name" value="SRPBCC_CalC_Aha1-like_6"/>
    <property type="match status" value="1"/>
</dbReference>
<dbReference type="Proteomes" id="UP001235840">
    <property type="component" value="Unassembled WGS sequence"/>
</dbReference>
<dbReference type="InterPro" id="IPR013538">
    <property type="entry name" value="ASHA1/2-like_C"/>
</dbReference>
<name>A0ABT9VZA2_9BACI</name>
<proteinExistence type="inferred from homology"/>
<gene>
    <name evidence="3" type="ORF">J2S11_002231</name>
</gene>
<dbReference type="SUPFAM" id="SSF55961">
    <property type="entry name" value="Bet v1-like"/>
    <property type="match status" value="1"/>
</dbReference>
<dbReference type="EMBL" id="JAUSTY010000008">
    <property type="protein sequence ID" value="MDQ0166327.1"/>
    <property type="molecule type" value="Genomic_DNA"/>
</dbReference>
<evidence type="ECO:0000313" key="4">
    <source>
        <dbReference type="Proteomes" id="UP001235840"/>
    </source>
</evidence>
<reference evidence="3 4" key="1">
    <citation type="submission" date="2023-07" db="EMBL/GenBank/DDBJ databases">
        <title>Genomic Encyclopedia of Type Strains, Phase IV (KMG-IV): sequencing the most valuable type-strain genomes for metagenomic binning, comparative biology and taxonomic classification.</title>
        <authorList>
            <person name="Goeker M."/>
        </authorList>
    </citation>
    <scope>NUCLEOTIDE SEQUENCE [LARGE SCALE GENOMIC DNA]</scope>
    <source>
        <strain evidence="3 4">DSM 12751</strain>
    </source>
</reference>
<dbReference type="Pfam" id="PF08327">
    <property type="entry name" value="AHSA1"/>
    <property type="match status" value="1"/>
</dbReference>
<evidence type="ECO:0000256" key="1">
    <source>
        <dbReference type="ARBA" id="ARBA00006817"/>
    </source>
</evidence>
<comment type="caution">
    <text evidence="3">The sequence shown here is derived from an EMBL/GenBank/DDBJ whole genome shotgun (WGS) entry which is preliminary data.</text>
</comment>
<feature type="domain" description="Activator of Hsp90 ATPase homologue 1/2-like C-terminal" evidence="2">
    <location>
        <begin position="41"/>
        <end position="151"/>
    </location>
</feature>
<dbReference type="InterPro" id="IPR023393">
    <property type="entry name" value="START-like_dom_sf"/>
</dbReference>
<organism evidence="3 4">
    <name type="scientific">Caldalkalibacillus horti</name>
    <dbReference type="NCBI Taxonomy" id="77523"/>
    <lineage>
        <taxon>Bacteria</taxon>
        <taxon>Bacillati</taxon>
        <taxon>Bacillota</taxon>
        <taxon>Bacilli</taxon>
        <taxon>Bacillales</taxon>
        <taxon>Bacillaceae</taxon>
        <taxon>Caldalkalibacillus</taxon>
    </lineage>
</organism>
<evidence type="ECO:0000313" key="3">
    <source>
        <dbReference type="EMBL" id="MDQ0166327.1"/>
    </source>
</evidence>
<sequence>MSTNRYGLDLEKCLGAVTRTVTDIVKEGVQSRNVQLERSYDTSANDLWDAVTNQERLKRWFMPVSGELKLGGQYQLEGNAHGTITKCKPQQFFAATWEFGGEVSWIEVRVTPLEDEKARLTLSHICPLNDHWEQYGPAAAGIGWDLAFIGLEVHLSDVFSDSFNEEAFATSAEGNTYIVNVSVDWGRAAIKAGEEPEQATAAAQRTAAFFTGEESQEG</sequence>
<comment type="similarity">
    <text evidence="1">Belongs to the AHA1 family.</text>
</comment>
<accession>A0ABT9VZA2</accession>